<comment type="caution">
    <text evidence="5">The sequence shown here is derived from an EMBL/GenBank/DDBJ whole genome shotgun (WGS) entry which is preliminary data.</text>
</comment>
<dbReference type="Proteomes" id="UP000622552">
    <property type="component" value="Unassembled WGS sequence"/>
</dbReference>
<name>A0A8J7G9N2_9ACTN</name>
<protein>
    <submittedName>
        <fullName evidence="5">Uncharacterized protein YlxW (UPF0749 family)</fullName>
    </submittedName>
</protein>
<feature type="compositionally biased region" description="Low complexity" evidence="3">
    <location>
        <begin position="308"/>
        <end position="319"/>
    </location>
</feature>
<evidence type="ECO:0000256" key="3">
    <source>
        <dbReference type="SAM" id="MobiDB-lite"/>
    </source>
</evidence>
<keyword evidence="4" id="KW-1133">Transmembrane helix</keyword>
<feature type="region of interest" description="Disordered" evidence="3">
    <location>
        <begin position="288"/>
        <end position="319"/>
    </location>
</feature>
<dbReference type="PANTHER" id="PTHR37313">
    <property type="entry name" value="UPF0749 PROTEIN RV1825"/>
    <property type="match status" value="1"/>
</dbReference>
<feature type="region of interest" description="Disordered" evidence="3">
    <location>
        <begin position="1"/>
        <end position="36"/>
    </location>
</feature>
<feature type="coiled-coil region" evidence="2">
    <location>
        <begin position="107"/>
        <end position="134"/>
    </location>
</feature>
<keyword evidence="2" id="KW-0175">Coiled coil</keyword>
<evidence type="ECO:0000256" key="4">
    <source>
        <dbReference type="SAM" id="Phobius"/>
    </source>
</evidence>
<keyword evidence="4" id="KW-0472">Membrane</keyword>
<evidence type="ECO:0000313" key="5">
    <source>
        <dbReference type="EMBL" id="MBG6135295.1"/>
    </source>
</evidence>
<dbReference type="GO" id="GO:0005886">
    <property type="term" value="C:plasma membrane"/>
    <property type="evidence" value="ECO:0007669"/>
    <property type="project" value="TreeGrafter"/>
</dbReference>
<gene>
    <name evidence="5" type="ORF">IW245_001489</name>
</gene>
<proteinExistence type="inferred from homology"/>
<feature type="transmembrane region" description="Helical" evidence="4">
    <location>
        <begin position="68"/>
        <end position="87"/>
    </location>
</feature>
<evidence type="ECO:0000313" key="6">
    <source>
        <dbReference type="Proteomes" id="UP000622552"/>
    </source>
</evidence>
<dbReference type="AlphaFoldDB" id="A0A8J7G9N2"/>
<comment type="similarity">
    <text evidence="1">Belongs to the UPF0749 family.</text>
</comment>
<evidence type="ECO:0000256" key="1">
    <source>
        <dbReference type="ARBA" id="ARBA00009108"/>
    </source>
</evidence>
<reference evidence="5" key="1">
    <citation type="submission" date="2020-11" db="EMBL/GenBank/DDBJ databases">
        <title>Sequencing the genomes of 1000 actinobacteria strains.</title>
        <authorList>
            <person name="Klenk H.-P."/>
        </authorList>
    </citation>
    <scope>NUCLEOTIDE SEQUENCE</scope>
    <source>
        <strain evidence="5">DSM 45356</strain>
    </source>
</reference>
<keyword evidence="4" id="KW-0812">Transmembrane</keyword>
<dbReference type="Gene3D" id="3.30.70.1880">
    <property type="entry name" value="Protein of unknown function DUF881"/>
    <property type="match status" value="1"/>
</dbReference>
<sequence length="319" mass="33336">MTAPRAGDGPADRDAGGPPRDATGQAPRDALPGQQFGGDLLTEIFNNSMDPGYAAAAKKGRGHTPLGVAGRVLALAAIGFLFAVAYLKVVADSPATTQAREKLVSDIRRDQTTADKLESDAEKLRDEVSGMRDQAVREAGGDAKHLRDLEAVTGLGRVRGDGIVVTVGDAESAKDPVTGKPKAENSDGKIYDRDLQKIVNALWYAGAEAVTINNQRISGKTTIRAAGGAILVDFRPVDGPYRIAAIGPDAMRKTFENTPVAKQFRALASRYGLSFGVRDSSKMTFAAAGDPQLRLAEPVPSPSPSPSTSPSTTPSGGGR</sequence>
<dbReference type="Pfam" id="PF05949">
    <property type="entry name" value="DUF881"/>
    <property type="match status" value="1"/>
</dbReference>
<accession>A0A8J7G9N2</accession>
<organism evidence="5 6">
    <name type="scientific">Longispora fulva</name>
    <dbReference type="NCBI Taxonomy" id="619741"/>
    <lineage>
        <taxon>Bacteria</taxon>
        <taxon>Bacillati</taxon>
        <taxon>Actinomycetota</taxon>
        <taxon>Actinomycetes</taxon>
        <taxon>Micromonosporales</taxon>
        <taxon>Micromonosporaceae</taxon>
        <taxon>Longispora</taxon>
    </lineage>
</organism>
<dbReference type="InterPro" id="IPR010273">
    <property type="entry name" value="DUF881"/>
</dbReference>
<dbReference type="RefSeq" id="WP_233472546.1">
    <property type="nucleotide sequence ID" value="NZ_BONS01000003.1"/>
</dbReference>
<evidence type="ECO:0000256" key="2">
    <source>
        <dbReference type="SAM" id="Coils"/>
    </source>
</evidence>
<keyword evidence="6" id="KW-1185">Reference proteome</keyword>
<dbReference type="EMBL" id="JADOUF010000001">
    <property type="protein sequence ID" value="MBG6135295.1"/>
    <property type="molecule type" value="Genomic_DNA"/>
</dbReference>
<dbReference type="PANTHER" id="PTHR37313:SF1">
    <property type="entry name" value="UPF0749 PROTEIN RV1823"/>
    <property type="match status" value="1"/>
</dbReference>